<dbReference type="GeneID" id="97398739"/>
<sequence length="492" mass="56108">MQAMRVRCELVFVHRWSALNERQRALLDRLAAGEDPVAWLPGEWRSAYALRDRGLLKVRRGDEEVHVEVTEAGRFYLLHGRHPDDPAFADSGHQTASAGTEPLAACAGRRGSTGRRRTPMPYSERSVARARRAKAMELVERLAAEGRFRLAEPDDDEVAEWRRVVDYAKRHGLEPHGKRIEKARFGARGLEMVLADGPHPNSRSQKPKGDVSVVPVPTRLSSVHPAVAVLRDDEEWLVMPSVLRRRSLLILQALAAEAIRRGYEVREGRPFYSRREGGVVVVVDGFAYTVTLKQEFPQSTNPERTARLVVELDHGRTSRPGRWRDRESRTLEDILGVILGEIEARTVEHAERRASEERAKAEREIHWQRAMEQAKQEAVQDQLAEVLREEAGRWREAAALGDYCDALERRLAELGSIPDEVDPAGPRRWLEWARGYVRAIDPLKQPREMPTPRDPTHEELRPYLQGWSPYGAERRVDLDTRDERHVDSTGSR</sequence>
<evidence type="ECO:0008006" key="4">
    <source>
        <dbReference type="Google" id="ProtNLM"/>
    </source>
</evidence>
<dbReference type="Proteomes" id="UP000010931">
    <property type="component" value="Unassembled WGS sequence"/>
</dbReference>
<feature type="region of interest" description="Disordered" evidence="1">
    <location>
        <begin position="445"/>
        <end position="466"/>
    </location>
</feature>
<proteinExistence type="predicted"/>
<evidence type="ECO:0000313" key="2">
    <source>
        <dbReference type="EMBL" id="ELP67159.1"/>
    </source>
</evidence>
<name>L7F7R7_STRT8</name>
<gene>
    <name evidence="2" type="ORF">STRTUCAR8_09169</name>
</gene>
<accession>L7F7R7</accession>
<reference evidence="2 3" key="1">
    <citation type="journal article" date="2011" name="Plasmid">
        <title>Streptomyces turgidiscabies Car8 contains a modular pathogenicity island that shares virulence genes with other actinobacterial plant pathogens.</title>
        <authorList>
            <person name="Huguet-Tapia J.C."/>
            <person name="Badger J.H."/>
            <person name="Loria R."/>
            <person name="Pettis G.S."/>
        </authorList>
    </citation>
    <scope>NUCLEOTIDE SEQUENCE [LARGE SCALE GENOMIC DNA]</scope>
    <source>
        <strain evidence="2 3">Car8</strain>
    </source>
</reference>
<organism evidence="2 3">
    <name type="scientific">Streptomyces turgidiscabies (strain Car8)</name>
    <dbReference type="NCBI Taxonomy" id="698760"/>
    <lineage>
        <taxon>Bacteria</taxon>
        <taxon>Bacillati</taxon>
        <taxon>Actinomycetota</taxon>
        <taxon>Actinomycetes</taxon>
        <taxon>Kitasatosporales</taxon>
        <taxon>Streptomycetaceae</taxon>
        <taxon>Streptomyces</taxon>
    </lineage>
</organism>
<dbReference type="PATRIC" id="fig|698760.3.peg.4091"/>
<comment type="caution">
    <text evidence="2">The sequence shown here is derived from an EMBL/GenBank/DDBJ whole genome shotgun (WGS) entry which is preliminary data.</text>
</comment>
<protein>
    <recommendedName>
        <fullName evidence="4">PE-PGRS family protein</fullName>
    </recommendedName>
</protein>
<dbReference type="AlphaFoldDB" id="L7F7R7"/>
<dbReference type="EMBL" id="AEJB01000308">
    <property type="protein sequence ID" value="ELP67159.1"/>
    <property type="molecule type" value="Genomic_DNA"/>
</dbReference>
<evidence type="ECO:0000313" key="3">
    <source>
        <dbReference type="Proteomes" id="UP000010931"/>
    </source>
</evidence>
<feature type="region of interest" description="Disordered" evidence="1">
    <location>
        <begin position="106"/>
        <end position="128"/>
    </location>
</feature>
<dbReference type="RefSeq" id="WP_006377722.1">
    <property type="nucleotide sequence ID" value="NZ_AEJB01000308.1"/>
</dbReference>
<evidence type="ECO:0000256" key="1">
    <source>
        <dbReference type="SAM" id="MobiDB-lite"/>
    </source>
</evidence>
<keyword evidence="3" id="KW-1185">Reference proteome</keyword>
<feature type="compositionally biased region" description="Basic and acidic residues" evidence="1">
    <location>
        <begin position="445"/>
        <end position="461"/>
    </location>
</feature>